<dbReference type="InterPro" id="IPR000673">
    <property type="entry name" value="Sig_transdc_resp-reg_Me-estase"/>
</dbReference>
<dbReference type="RefSeq" id="WP_418160366.1">
    <property type="nucleotide sequence ID" value="NZ_JBBLZC010000015.1"/>
</dbReference>
<proteinExistence type="predicted"/>
<dbReference type="PIRSF" id="PIRSF036461">
    <property type="entry name" value="Chmtx_methlestr"/>
    <property type="match status" value="1"/>
</dbReference>
<feature type="active site" evidence="4">
    <location>
        <position position="46"/>
    </location>
</feature>
<dbReference type="EC" id="3.1.1.61" evidence="2"/>
<accession>A0ABU8XTI3</accession>
<dbReference type="PANTHER" id="PTHR42872:SF6">
    <property type="entry name" value="PROTEIN-GLUTAMATE METHYLESTERASE_PROTEIN-GLUTAMINE GLUTAMINASE"/>
    <property type="match status" value="1"/>
</dbReference>
<dbReference type="Gene3D" id="3.40.50.180">
    <property type="entry name" value="Methylesterase CheB, C-terminal domain"/>
    <property type="match status" value="1"/>
</dbReference>
<dbReference type="PROSITE" id="PS50122">
    <property type="entry name" value="CHEB"/>
    <property type="match status" value="1"/>
</dbReference>
<keyword evidence="4" id="KW-0145">Chemotaxis</keyword>
<dbReference type="Proteomes" id="UP001375743">
    <property type="component" value="Unassembled WGS sequence"/>
</dbReference>
<feature type="domain" description="CheB-type methylesterase" evidence="5">
    <location>
        <begin position="8"/>
        <end position="185"/>
    </location>
</feature>
<name>A0ABU8XTI3_9PROT</name>
<dbReference type="SUPFAM" id="SSF52738">
    <property type="entry name" value="Methylesterase CheB, C-terminal domain"/>
    <property type="match status" value="1"/>
</dbReference>
<dbReference type="InterPro" id="IPR011247">
    <property type="entry name" value="Chemotax_prot-Glu_Me-esterase"/>
</dbReference>
<keyword evidence="1 4" id="KW-0378">Hydrolase</keyword>
<reference evidence="6 7" key="1">
    <citation type="submission" date="2024-01" db="EMBL/GenBank/DDBJ databases">
        <title>Multi-omics insights into the function and evolution of sodium benzoate biodegradation pathways in Benzoatithermus flavus gen. nov., sp. nov. from hot spring.</title>
        <authorList>
            <person name="Hu C.-J."/>
            <person name="Li W.-J."/>
        </authorList>
    </citation>
    <scope>NUCLEOTIDE SEQUENCE [LARGE SCALE GENOMIC DNA]</scope>
    <source>
        <strain evidence="6 7">SYSU G07066</strain>
    </source>
</reference>
<organism evidence="6 7">
    <name type="scientific">Benzoatithermus flavus</name>
    <dbReference type="NCBI Taxonomy" id="3108223"/>
    <lineage>
        <taxon>Bacteria</taxon>
        <taxon>Pseudomonadati</taxon>
        <taxon>Pseudomonadota</taxon>
        <taxon>Alphaproteobacteria</taxon>
        <taxon>Geminicoccales</taxon>
        <taxon>Geminicoccaceae</taxon>
        <taxon>Benzoatithermus</taxon>
    </lineage>
</organism>
<evidence type="ECO:0000256" key="3">
    <source>
        <dbReference type="ARBA" id="ARBA00048267"/>
    </source>
</evidence>
<feature type="active site" evidence="4">
    <location>
        <position position="138"/>
    </location>
</feature>
<comment type="caution">
    <text evidence="6">The sequence shown here is derived from an EMBL/GenBank/DDBJ whole genome shotgun (WGS) entry which is preliminary data.</text>
</comment>
<evidence type="ECO:0000259" key="5">
    <source>
        <dbReference type="PROSITE" id="PS50122"/>
    </source>
</evidence>
<comment type="catalytic activity">
    <reaction evidence="3">
        <text>[protein]-L-glutamate 5-O-methyl ester + H2O = L-glutamyl-[protein] + methanol + H(+)</text>
        <dbReference type="Rhea" id="RHEA:23236"/>
        <dbReference type="Rhea" id="RHEA-COMP:10208"/>
        <dbReference type="Rhea" id="RHEA-COMP:10311"/>
        <dbReference type="ChEBI" id="CHEBI:15377"/>
        <dbReference type="ChEBI" id="CHEBI:15378"/>
        <dbReference type="ChEBI" id="CHEBI:17790"/>
        <dbReference type="ChEBI" id="CHEBI:29973"/>
        <dbReference type="ChEBI" id="CHEBI:82795"/>
        <dbReference type="EC" id="3.1.1.61"/>
    </reaction>
</comment>
<gene>
    <name evidence="6" type="ORF">U1T56_15265</name>
</gene>
<dbReference type="PANTHER" id="PTHR42872">
    <property type="entry name" value="PROTEIN-GLUTAMATE METHYLESTERASE/PROTEIN-GLUTAMINE GLUTAMINASE"/>
    <property type="match status" value="1"/>
</dbReference>
<keyword evidence="7" id="KW-1185">Reference proteome</keyword>
<dbReference type="EMBL" id="JBBLZC010000015">
    <property type="protein sequence ID" value="MEK0084515.1"/>
    <property type="molecule type" value="Genomic_DNA"/>
</dbReference>
<dbReference type="CDD" id="cd16433">
    <property type="entry name" value="CheB"/>
    <property type="match status" value="1"/>
</dbReference>
<evidence type="ECO:0000256" key="4">
    <source>
        <dbReference type="PROSITE-ProRule" id="PRU00050"/>
    </source>
</evidence>
<evidence type="ECO:0000313" key="7">
    <source>
        <dbReference type="Proteomes" id="UP001375743"/>
    </source>
</evidence>
<sequence length="348" mass="37798">MTGSDNQPCTRDVIVVGASAGGVEALRELAASLPADLPAAMFVTIHRGNGPSSYLPDILDAAGPLDVEPAEEGARFVRGRIYVAPPDRHLLVGRNHIHVRRGPRENRVRPAIDPLFRSAAVNCSVRVIGILLTGMLDDGTAGCLAIRRCGGVTVVQDPSTAAYAAMPRSAIAHAAADHVRPLCTIPPLLAELARQPCAPPVEVPERLRIEALIAAQELHMDPDQNRLGTLAPLTCPECHGSMYEIRDDGFLRFRCHTGHSFTAESLREAQLEAWEQALYDALRAQEEQLVLVRRMAGDAQARGKLQQVCEFEQRARSYEEGAEIIRRMIADGPIGFLKDSTSRGTEQS</sequence>
<protein>
    <recommendedName>
        <fullName evidence="2">protein-glutamate methylesterase</fullName>
        <ecNumber evidence="2">3.1.1.61</ecNumber>
    </recommendedName>
</protein>
<evidence type="ECO:0000313" key="6">
    <source>
        <dbReference type="EMBL" id="MEK0084515.1"/>
    </source>
</evidence>
<feature type="active site" evidence="4">
    <location>
        <position position="19"/>
    </location>
</feature>
<dbReference type="Pfam" id="PF01339">
    <property type="entry name" value="CheB_methylest"/>
    <property type="match status" value="1"/>
</dbReference>
<dbReference type="InterPro" id="IPR035909">
    <property type="entry name" value="CheB_C"/>
</dbReference>
<evidence type="ECO:0000256" key="1">
    <source>
        <dbReference type="ARBA" id="ARBA00022801"/>
    </source>
</evidence>
<evidence type="ECO:0000256" key="2">
    <source>
        <dbReference type="ARBA" id="ARBA00039140"/>
    </source>
</evidence>